<evidence type="ECO:0000256" key="6">
    <source>
        <dbReference type="ARBA" id="ARBA00023237"/>
    </source>
</evidence>
<protein>
    <submittedName>
        <fullName evidence="8">Outer membrane protein, OMP85 family</fullName>
    </submittedName>
</protein>
<gene>
    <name evidence="8" type="ORF">HMPREF0022_01876</name>
</gene>
<feature type="non-terminal residue" evidence="8">
    <location>
        <position position="1"/>
    </location>
</feature>
<keyword evidence="2" id="KW-1134">Transmembrane beta strand</keyword>
<dbReference type="EMBL" id="ACYS02000062">
    <property type="protein sequence ID" value="EGJ68388.1"/>
    <property type="molecule type" value="Genomic_DNA"/>
</dbReference>
<evidence type="ECO:0000313" key="8">
    <source>
        <dbReference type="EMBL" id="EGJ68388.1"/>
    </source>
</evidence>
<keyword evidence="5" id="KW-0472">Membrane</keyword>
<proteinExistence type="predicted"/>
<evidence type="ECO:0000313" key="9">
    <source>
        <dbReference type="Proteomes" id="UP000003204"/>
    </source>
</evidence>
<name>A0A828SUK8_ACIBA</name>
<dbReference type="GO" id="GO:0097347">
    <property type="term" value="C:TAM protein secretion complex"/>
    <property type="evidence" value="ECO:0007669"/>
    <property type="project" value="TreeGrafter"/>
</dbReference>
<sequence length="150" mass="16888">IATAGWRFIYSLGENDDHQFVGRSDFSYIFTDEFDKVPYNLRFFTGGDQTIRGFDYKSLSPEDNGYKIGGQALAVGSLEYNYQFKEGWRAAVFSDFGNAYDKSFSNPTAYSVGVGIRWKSPIGPIRLDVASGISDDNHPIRLHFFIGPQL</sequence>
<dbReference type="InterPro" id="IPR039910">
    <property type="entry name" value="D15-like"/>
</dbReference>
<comment type="subcellular location">
    <subcellularLocation>
        <location evidence="1">Membrane</location>
    </subcellularLocation>
</comment>
<dbReference type="GO" id="GO:0009306">
    <property type="term" value="P:protein secretion"/>
    <property type="evidence" value="ECO:0007669"/>
    <property type="project" value="TreeGrafter"/>
</dbReference>
<accession>A0A828SUK8</accession>
<reference evidence="8 9" key="1">
    <citation type="submission" date="2011-04" db="EMBL/GenBank/DDBJ databases">
        <authorList>
            <person name="Weinstock G."/>
            <person name="Sodergren E."/>
            <person name="Clifton S."/>
            <person name="Fulton L."/>
            <person name="Fulton B."/>
            <person name="Courtney L."/>
            <person name="Fronick C."/>
            <person name="Harrison M."/>
            <person name="Strong C."/>
            <person name="Farmer C."/>
            <person name="Delahaunty K."/>
            <person name="Markovic C."/>
            <person name="Hall O."/>
            <person name="Minx P."/>
            <person name="Tomlinson C."/>
            <person name="Mitreva M."/>
            <person name="Hou S."/>
            <person name="Chen J."/>
            <person name="Wollam A."/>
            <person name="Pepin K.H."/>
            <person name="Johnson M."/>
            <person name="Bhonagiri V."/>
            <person name="Zhang X."/>
            <person name="Suruliraj S."/>
            <person name="Warren W."/>
            <person name="Chinwalla A."/>
            <person name="Mardis E.R."/>
            <person name="Wilson R.K."/>
        </authorList>
    </citation>
    <scope>NUCLEOTIDE SEQUENCE [LARGE SCALE GENOMIC DNA]</scope>
    <source>
        <strain evidence="8 9">6014059</strain>
    </source>
</reference>
<evidence type="ECO:0000256" key="2">
    <source>
        <dbReference type="ARBA" id="ARBA00022452"/>
    </source>
</evidence>
<dbReference type="AlphaFoldDB" id="A0A828SUK8"/>
<dbReference type="RefSeq" id="WP_001988325.1">
    <property type="nucleotide sequence ID" value="NZ_GL891871.1"/>
</dbReference>
<dbReference type="PANTHER" id="PTHR12815:SF47">
    <property type="entry name" value="TRANSLOCATION AND ASSEMBLY MODULE SUBUNIT TAMA"/>
    <property type="match status" value="1"/>
</dbReference>
<comment type="caution">
    <text evidence="8">The sequence shown here is derived from an EMBL/GenBank/DDBJ whole genome shotgun (WGS) entry which is preliminary data.</text>
</comment>
<organism evidence="8 9">
    <name type="scientific">Acinetobacter baumannii 6014059</name>
    <dbReference type="NCBI Taxonomy" id="525242"/>
    <lineage>
        <taxon>Bacteria</taxon>
        <taxon>Pseudomonadati</taxon>
        <taxon>Pseudomonadota</taxon>
        <taxon>Gammaproteobacteria</taxon>
        <taxon>Moraxellales</taxon>
        <taxon>Moraxellaceae</taxon>
        <taxon>Acinetobacter</taxon>
        <taxon>Acinetobacter calcoaceticus/baumannii complex</taxon>
    </lineage>
</organism>
<keyword evidence="4" id="KW-0732">Signal</keyword>
<feature type="domain" description="Bacterial surface antigen (D15)" evidence="7">
    <location>
        <begin position="8"/>
        <end position="147"/>
    </location>
</feature>
<evidence type="ECO:0000256" key="5">
    <source>
        <dbReference type="ARBA" id="ARBA00023136"/>
    </source>
</evidence>
<evidence type="ECO:0000256" key="1">
    <source>
        <dbReference type="ARBA" id="ARBA00004370"/>
    </source>
</evidence>
<evidence type="ECO:0000259" key="7">
    <source>
        <dbReference type="Pfam" id="PF01103"/>
    </source>
</evidence>
<evidence type="ECO:0000256" key="4">
    <source>
        <dbReference type="ARBA" id="ARBA00022729"/>
    </source>
</evidence>
<dbReference type="Proteomes" id="UP000003204">
    <property type="component" value="Unassembled WGS sequence"/>
</dbReference>
<dbReference type="InterPro" id="IPR000184">
    <property type="entry name" value="Bac_surfAg_D15"/>
</dbReference>
<dbReference type="Pfam" id="PF01103">
    <property type="entry name" value="Omp85"/>
    <property type="match status" value="1"/>
</dbReference>
<keyword evidence="6" id="KW-0998">Cell outer membrane</keyword>
<dbReference type="PANTHER" id="PTHR12815">
    <property type="entry name" value="SORTING AND ASSEMBLY MACHINERY SAMM50 PROTEIN FAMILY MEMBER"/>
    <property type="match status" value="1"/>
</dbReference>
<dbReference type="GO" id="GO:0009279">
    <property type="term" value="C:cell outer membrane"/>
    <property type="evidence" value="ECO:0007669"/>
    <property type="project" value="TreeGrafter"/>
</dbReference>
<dbReference type="Gene3D" id="2.40.160.50">
    <property type="entry name" value="membrane protein fhac: a member of the omp85/tpsb transporter family"/>
    <property type="match status" value="1"/>
</dbReference>
<keyword evidence="3" id="KW-0812">Transmembrane</keyword>
<evidence type="ECO:0000256" key="3">
    <source>
        <dbReference type="ARBA" id="ARBA00022692"/>
    </source>
</evidence>